<reference evidence="1 2" key="1">
    <citation type="submission" date="2017-11" db="EMBL/GenBank/DDBJ databases">
        <title>A major lineage of nontailed dsDNA viruses as unrecognized killers of marine bacteria.</title>
        <authorList>
            <person name="Kauffman K.M."/>
            <person name="Hussain F.A."/>
            <person name="Yang J."/>
            <person name="Arevalo P."/>
            <person name="Brown J.M."/>
            <person name="Chang W.K."/>
            <person name="VanInsberghe D."/>
            <person name="Elsherbini J."/>
            <person name="Cutler M.B."/>
            <person name="Kelly L."/>
            <person name="Polz M.F."/>
        </authorList>
    </citation>
    <scope>NUCLEOTIDE SEQUENCE [LARGE SCALE GENOMIC DNA]</scope>
</reference>
<sequence length="40" mass="4274">QSQVAVVKSAKAVADEMKSTKLDAKDIKALSDLSKLLDDI</sequence>
<name>A0A2I7RUJ6_9CAUD</name>
<evidence type="ECO:0000313" key="2">
    <source>
        <dbReference type="Proteomes" id="UP000269348"/>
    </source>
</evidence>
<gene>
    <name evidence="1" type="ORF">NVP1238A_93</name>
</gene>
<feature type="non-terminal residue" evidence="1">
    <location>
        <position position="1"/>
    </location>
</feature>
<keyword evidence="2" id="KW-1185">Reference proteome</keyword>
<evidence type="ECO:0000313" key="1">
    <source>
        <dbReference type="EMBL" id="AUR97342.1"/>
    </source>
</evidence>
<dbReference type="Proteomes" id="UP000269348">
    <property type="component" value="Segment"/>
</dbReference>
<protein>
    <submittedName>
        <fullName evidence="1">Uncharacterized protein</fullName>
    </submittedName>
</protein>
<dbReference type="EMBL" id="MG592603">
    <property type="protein sequence ID" value="AUR97342.1"/>
    <property type="molecule type" value="Genomic_DNA"/>
</dbReference>
<proteinExistence type="predicted"/>
<organism evidence="1 2">
    <name type="scientific">Vibrio phage 1.238.A._10N.261.52.F10</name>
    <dbReference type="NCBI Taxonomy" id="1881231"/>
    <lineage>
        <taxon>Viruses</taxon>
        <taxon>Duplodnaviria</taxon>
        <taxon>Heunggongvirae</taxon>
        <taxon>Uroviricota</taxon>
        <taxon>Caudoviricetes</taxon>
        <taxon>Schitoviridae</taxon>
        <taxon>Pariacacavirus</taxon>
        <taxon>Pariacacavirus 1238A</taxon>
    </lineage>
</organism>
<accession>A0A2I7RUJ6</accession>